<accession>A0A1W9I0I5</accession>
<organism evidence="2 3">
    <name type="scientific">Candidatus Raskinella chloraquaticus</name>
    <dbReference type="NCBI Taxonomy" id="1951219"/>
    <lineage>
        <taxon>Bacteria</taxon>
        <taxon>Pseudomonadati</taxon>
        <taxon>Pseudomonadota</taxon>
        <taxon>Alphaproteobacteria</taxon>
        <taxon>Hyphomicrobiales</taxon>
        <taxon>Phreatobacteraceae</taxon>
        <taxon>Candidatus Raskinella</taxon>
    </lineage>
</organism>
<reference evidence="2 3" key="1">
    <citation type="journal article" date="2017" name="Water Res.">
        <title>Comammox in drinking water systems.</title>
        <authorList>
            <person name="Wang Y."/>
            <person name="Ma L."/>
            <person name="Mao Y."/>
            <person name="Jiang X."/>
            <person name="Xia Y."/>
            <person name="Yu K."/>
            <person name="Li B."/>
            <person name="Zhang T."/>
        </authorList>
    </citation>
    <scope>NUCLEOTIDE SEQUENCE [LARGE SCALE GENOMIC DNA]</scope>
    <source>
        <strain evidence="2">SG_bin8</strain>
    </source>
</reference>
<dbReference type="RefSeq" id="WP_376803751.1">
    <property type="nucleotide sequence ID" value="NZ_JAKFWN010000033.1"/>
</dbReference>
<evidence type="ECO:0000256" key="1">
    <source>
        <dbReference type="SAM" id="Phobius"/>
    </source>
</evidence>
<name>A0A1W9I0I5_9HYPH</name>
<dbReference type="Proteomes" id="UP000192872">
    <property type="component" value="Unassembled WGS sequence"/>
</dbReference>
<evidence type="ECO:0000313" key="3">
    <source>
        <dbReference type="Proteomes" id="UP000192872"/>
    </source>
</evidence>
<keyword evidence="1" id="KW-1133">Transmembrane helix</keyword>
<feature type="transmembrane region" description="Helical" evidence="1">
    <location>
        <begin position="18"/>
        <end position="36"/>
    </location>
</feature>
<proteinExistence type="predicted"/>
<evidence type="ECO:0008006" key="4">
    <source>
        <dbReference type="Google" id="ProtNLM"/>
    </source>
</evidence>
<dbReference type="EMBL" id="LWDL01000010">
    <property type="protein sequence ID" value="OQW53169.1"/>
    <property type="molecule type" value="Genomic_DNA"/>
</dbReference>
<comment type="caution">
    <text evidence="2">The sequence shown here is derived from an EMBL/GenBank/DDBJ whole genome shotgun (WGS) entry which is preliminary data.</text>
</comment>
<keyword evidence="1" id="KW-0812">Transmembrane</keyword>
<keyword evidence="1" id="KW-0472">Membrane</keyword>
<dbReference type="STRING" id="1827387.A4S15_05150"/>
<feature type="transmembrane region" description="Helical" evidence="1">
    <location>
        <begin position="48"/>
        <end position="68"/>
    </location>
</feature>
<evidence type="ECO:0000313" key="2">
    <source>
        <dbReference type="EMBL" id="OQW53169.1"/>
    </source>
</evidence>
<protein>
    <recommendedName>
        <fullName evidence="4">Arginine/ornithine antiporter</fullName>
    </recommendedName>
</protein>
<gene>
    <name evidence="2" type="ORF">A4S15_05150</name>
</gene>
<sequence length="84" mass="8898">MVATLYGIWLVYAADPKYLFMAAMLYVPGIIIYVMARRETGEKPFTVVEGILALALVAAACAAAYLLWNGTISPLATSAPAVAS</sequence>
<dbReference type="AlphaFoldDB" id="A0A1W9I0I5"/>